<protein>
    <submittedName>
        <fullName evidence="2">DUF871 domain-containing protein</fullName>
    </submittedName>
    <submittedName>
        <fullName evidence="3">MupG family TIM beta-alpha barrel fold protein</fullName>
    </submittedName>
</protein>
<keyword evidence="5" id="KW-1185">Reference proteome</keyword>
<dbReference type="Gene3D" id="3.20.20.70">
    <property type="entry name" value="Aldolase class I"/>
    <property type="match status" value="1"/>
</dbReference>
<evidence type="ECO:0000313" key="4">
    <source>
        <dbReference type="Proteomes" id="UP000471052"/>
    </source>
</evidence>
<dbReference type="Proteomes" id="UP001212085">
    <property type="component" value="Chromosome"/>
</dbReference>
<organism evidence="2 4">
    <name type="scientific">Streptococcus alactolyticus</name>
    <dbReference type="NCBI Taxonomy" id="29389"/>
    <lineage>
        <taxon>Bacteria</taxon>
        <taxon>Bacillati</taxon>
        <taxon>Bacillota</taxon>
        <taxon>Bacilli</taxon>
        <taxon>Lactobacillales</taxon>
        <taxon>Streptococcaceae</taxon>
        <taxon>Streptococcus</taxon>
    </lineage>
</organism>
<reference evidence="2 4" key="1">
    <citation type="submission" date="2019-08" db="EMBL/GenBank/DDBJ databases">
        <title>In-depth cultivation of the pig gut microbiome towards novel bacterial diversity and tailored functional studies.</title>
        <authorList>
            <person name="Wylensek D."/>
            <person name="Hitch T.C.A."/>
            <person name="Clavel T."/>
        </authorList>
    </citation>
    <scope>NUCLEOTIDE SEQUENCE [LARGE SCALE GENOMIC DNA]</scope>
    <source>
        <strain evidence="2 4">BL-178-WT-3A</strain>
    </source>
</reference>
<proteinExistence type="predicted"/>
<dbReference type="Pfam" id="PF19200">
    <property type="entry name" value="MupG_N"/>
    <property type="match status" value="1"/>
</dbReference>
<gene>
    <name evidence="2" type="ORF">FYJ82_05680</name>
    <name evidence="3" type="ORF">O6R09_04100</name>
</gene>
<dbReference type="Proteomes" id="UP000471052">
    <property type="component" value="Unassembled WGS sequence"/>
</dbReference>
<dbReference type="RefSeq" id="WP_154455009.1">
    <property type="nucleotide sequence ID" value="NZ_CP114883.1"/>
</dbReference>
<accession>A0A6N7X6H3</accession>
<dbReference type="InterPro" id="IPR043797">
    <property type="entry name" value="MupG_N"/>
</dbReference>
<dbReference type="SUPFAM" id="SSF51445">
    <property type="entry name" value="(Trans)glycosidases"/>
    <property type="match status" value="1"/>
</dbReference>
<reference evidence="3 5" key="2">
    <citation type="submission" date="2022-12" db="EMBL/GenBank/DDBJ databases">
        <title>Streptococcus alactolyticus LGM, complete genome.</title>
        <authorList>
            <person name="Liu Z."/>
            <person name="Mu C."/>
            <person name="Zhu W."/>
        </authorList>
    </citation>
    <scope>NUCLEOTIDE SEQUENCE [LARGE SCALE GENOMIC DNA]</scope>
    <source>
        <strain evidence="3 5">LGM</strain>
    </source>
</reference>
<sequence length="110" mass="12575">MGDLGISIYPSKSSLDEMKDYVFLAARLGYRRIFTSMLEIADNPHETVNQFREIIAYANQLGMRTSIDVNPRLFQILDISYQDLTFFKDLGVWSIRLDEGFTGLEEASIA</sequence>
<dbReference type="EMBL" id="VUNP01000020">
    <property type="protein sequence ID" value="MST53882.1"/>
    <property type="molecule type" value="Genomic_DNA"/>
</dbReference>
<dbReference type="AlphaFoldDB" id="A0A6N7X6H3"/>
<name>A0A6N7X6H3_STRAY</name>
<evidence type="ECO:0000313" key="5">
    <source>
        <dbReference type="Proteomes" id="UP001212085"/>
    </source>
</evidence>
<feature type="domain" description="6-phospho-N-acetylmuramidase N-terminal" evidence="1">
    <location>
        <begin position="4"/>
        <end position="109"/>
    </location>
</feature>
<dbReference type="InterPro" id="IPR013785">
    <property type="entry name" value="Aldolase_TIM"/>
</dbReference>
<evidence type="ECO:0000313" key="3">
    <source>
        <dbReference type="EMBL" id="WBB07111.1"/>
    </source>
</evidence>
<evidence type="ECO:0000313" key="2">
    <source>
        <dbReference type="EMBL" id="MST53882.1"/>
    </source>
</evidence>
<dbReference type="OrthoDB" id="5809921at2"/>
<evidence type="ECO:0000259" key="1">
    <source>
        <dbReference type="Pfam" id="PF19200"/>
    </source>
</evidence>
<dbReference type="EMBL" id="CP114883">
    <property type="protein sequence ID" value="WBB07111.1"/>
    <property type="molecule type" value="Genomic_DNA"/>
</dbReference>
<dbReference type="InterPro" id="IPR008589">
    <property type="entry name" value="MupG"/>
</dbReference>
<dbReference type="InterPro" id="IPR017853">
    <property type="entry name" value="GH"/>
</dbReference>
<dbReference type="PANTHER" id="PTHR38435">
    <property type="match status" value="1"/>
</dbReference>
<dbReference type="PANTHER" id="PTHR38435:SF1">
    <property type="entry name" value="DUF871 DOMAIN-CONTAINING PROTEIN"/>
    <property type="match status" value="1"/>
</dbReference>